<feature type="chain" id="PRO_5019172507" description="Cytochrome b561 domain-containing protein" evidence="8">
    <location>
        <begin position="24"/>
        <end position="316"/>
    </location>
</feature>
<keyword evidence="8" id="KW-0732">Signal</keyword>
<feature type="domain" description="Cytochrome b561" evidence="9">
    <location>
        <begin position="107"/>
        <end position="263"/>
    </location>
</feature>
<evidence type="ECO:0000313" key="10">
    <source>
        <dbReference type="EMBL" id="RYR63383.1"/>
    </source>
</evidence>
<sequence length="316" mass="36165">MISYFLILLLMLCAHDFLPPTRAQLVPTIEKLALAQNGRTILYELESKISHMTPGNNGKRTTVVSYRDQTLSRHTQLHLQKARLITNSLIYGVLVIINMIGLRLWQVHGILIVVGWGTLLPIGAIIARFFKWKQWFWCHVLCQTLGYIVGTIGWCIGIWLRTLSKHYLSKLQLALTIITFTIINLQVSSPTYLSIMRQFDTYVLHVSFNSKIHSNWSTVTQILSVLTMRSNKEGGYRKWWNIWHHATGYAAIGMVVVSIFAGISTEKEAEILIKAYTVIIGVLIVVAVPLQMFRFKSTIKKQFMRMTTSLRRSQSI</sequence>
<name>A0A445DJL8_ARAHY</name>
<evidence type="ECO:0000256" key="6">
    <source>
        <dbReference type="ARBA" id="ARBA00023136"/>
    </source>
</evidence>
<protein>
    <recommendedName>
        <fullName evidence="9">Cytochrome b561 domain-containing protein</fullName>
    </recommendedName>
</protein>
<keyword evidence="3 7" id="KW-0812">Transmembrane</keyword>
<evidence type="ECO:0000259" key="9">
    <source>
        <dbReference type="SMART" id="SM00665"/>
    </source>
</evidence>
<keyword evidence="11" id="KW-1185">Reference proteome</keyword>
<feature type="transmembrane region" description="Helical" evidence="7">
    <location>
        <begin position="136"/>
        <end position="160"/>
    </location>
</feature>
<feature type="transmembrane region" description="Helical" evidence="7">
    <location>
        <begin position="172"/>
        <end position="193"/>
    </location>
</feature>
<dbReference type="AlphaFoldDB" id="A0A445DJL8"/>
<organism evidence="10 11">
    <name type="scientific">Arachis hypogaea</name>
    <name type="common">Peanut</name>
    <dbReference type="NCBI Taxonomy" id="3818"/>
    <lineage>
        <taxon>Eukaryota</taxon>
        <taxon>Viridiplantae</taxon>
        <taxon>Streptophyta</taxon>
        <taxon>Embryophyta</taxon>
        <taxon>Tracheophyta</taxon>
        <taxon>Spermatophyta</taxon>
        <taxon>Magnoliopsida</taxon>
        <taxon>eudicotyledons</taxon>
        <taxon>Gunneridae</taxon>
        <taxon>Pentapetalae</taxon>
        <taxon>rosids</taxon>
        <taxon>fabids</taxon>
        <taxon>Fabales</taxon>
        <taxon>Fabaceae</taxon>
        <taxon>Papilionoideae</taxon>
        <taxon>50 kb inversion clade</taxon>
        <taxon>dalbergioids sensu lato</taxon>
        <taxon>Dalbergieae</taxon>
        <taxon>Pterocarpus clade</taxon>
        <taxon>Arachis</taxon>
    </lineage>
</organism>
<evidence type="ECO:0000256" key="8">
    <source>
        <dbReference type="SAM" id="SignalP"/>
    </source>
</evidence>
<feature type="transmembrane region" description="Helical" evidence="7">
    <location>
        <begin position="84"/>
        <end position="102"/>
    </location>
</feature>
<evidence type="ECO:0000256" key="4">
    <source>
        <dbReference type="ARBA" id="ARBA00022982"/>
    </source>
</evidence>
<dbReference type="PANTHER" id="PTHR23130">
    <property type="entry name" value="CYTOCHROME B561 AND DOMON DOMAIN-CONTAINING PROTEIN"/>
    <property type="match status" value="1"/>
</dbReference>
<comment type="subcellular location">
    <subcellularLocation>
        <location evidence="1">Membrane</location>
    </subcellularLocation>
</comment>
<evidence type="ECO:0000256" key="2">
    <source>
        <dbReference type="ARBA" id="ARBA00022448"/>
    </source>
</evidence>
<dbReference type="GO" id="GO:0016020">
    <property type="term" value="C:membrane"/>
    <property type="evidence" value="ECO:0007669"/>
    <property type="project" value="UniProtKB-SubCell"/>
</dbReference>
<dbReference type="Proteomes" id="UP000289738">
    <property type="component" value="Chromosome A04"/>
</dbReference>
<comment type="caution">
    <text evidence="10">The sequence shown here is derived from an EMBL/GenBank/DDBJ whole genome shotgun (WGS) entry which is preliminary data.</text>
</comment>
<gene>
    <name evidence="10" type="ORF">Ahy_A04g021183</name>
</gene>
<feature type="transmembrane region" description="Helical" evidence="7">
    <location>
        <begin position="275"/>
        <end position="295"/>
    </location>
</feature>
<evidence type="ECO:0000256" key="5">
    <source>
        <dbReference type="ARBA" id="ARBA00022989"/>
    </source>
</evidence>
<feature type="transmembrane region" description="Helical" evidence="7">
    <location>
        <begin position="242"/>
        <end position="263"/>
    </location>
</feature>
<dbReference type="InterPro" id="IPR006593">
    <property type="entry name" value="Cyt_b561/ferric_Rdtase_TM"/>
</dbReference>
<keyword evidence="2" id="KW-0813">Transport</keyword>
<evidence type="ECO:0000256" key="1">
    <source>
        <dbReference type="ARBA" id="ARBA00004370"/>
    </source>
</evidence>
<reference evidence="10 11" key="1">
    <citation type="submission" date="2019-01" db="EMBL/GenBank/DDBJ databases">
        <title>Sequencing of cultivated peanut Arachis hypogaea provides insights into genome evolution and oil improvement.</title>
        <authorList>
            <person name="Chen X."/>
        </authorList>
    </citation>
    <scope>NUCLEOTIDE SEQUENCE [LARGE SCALE GENOMIC DNA]</scope>
    <source>
        <strain evidence="11">cv. Fuhuasheng</strain>
        <tissue evidence="10">Leaves</tissue>
    </source>
</reference>
<evidence type="ECO:0000256" key="3">
    <source>
        <dbReference type="ARBA" id="ARBA00022692"/>
    </source>
</evidence>
<dbReference type="Gene3D" id="1.20.120.1770">
    <property type="match status" value="1"/>
</dbReference>
<feature type="signal peptide" evidence="8">
    <location>
        <begin position="1"/>
        <end position="23"/>
    </location>
</feature>
<evidence type="ECO:0000313" key="11">
    <source>
        <dbReference type="Proteomes" id="UP000289738"/>
    </source>
</evidence>
<keyword evidence="4" id="KW-0249">Electron transport</keyword>
<dbReference type="CDD" id="cd08760">
    <property type="entry name" value="Cyt_b561_FRRS1_like"/>
    <property type="match status" value="1"/>
</dbReference>
<dbReference type="SMART" id="SM00665">
    <property type="entry name" value="B561"/>
    <property type="match status" value="1"/>
</dbReference>
<dbReference type="PANTHER" id="PTHR23130:SF153">
    <property type="entry name" value="CYTOCHROME B561 DOMAIN-CONTAINING PROTEIN"/>
    <property type="match status" value="1"/>
</dbReference>
<keyword evidence="5 7" id="KW-1133">Transmembrane helix</keyword>
<proteinExistence type="predicted"/>
<keyword evidence="6 7" id="KW-0472">Membrane</keyword>
<evidence type="ECO:0000256" key="7">
    <source>
        <dbReference type="SAM" id="Phobius"/>
    </source>
</evidence>
<feature type="transmembrane region" description="Helical" evidence="7">
    <location>
        <begin position="109"/>
        <end position="130"/>
    </location>
</feature>
<dbReference type="STRING" id="3818.A0A445DJL8"/>
<dbReference type="EMBL" id="SDMP01000004">
    <property type="protein sequence ID" value="RYR63383.1"/>
    <property type="molecule type" value="Genomic_DNA"/>
</dbReference>
<accession>A0A445DJL8</accession>